<accession>A0ACB6S3C6</accession>
<evidence type="ECO:0000313" key="2">
    <source>
        <dbReference type="Proteomes" id="UP000799754"/>
    </source>
</evidence>
<keyword evidence="2" id="KW-1185">Reference proteome</keyword>
<dbReference type="EMBL" id="MU006713">
    <property type="protein sequence ID" value="KAF2628533.1"/>
    <property type="molecule type" value="Genomic_DNA"/>
</dbReference>
<dbReference type="Proteomes" id="UP000799754">
    <property type="component" value="Unassembled WGS sequence"/>
</dbReference>
<name>A0ACB6S3C6_9PLEO</name>
<reference evidence="1" key="1">
    <citation type="journal article" date="2020" name="Stud. Mycol.">
        <title>101 Dothideomycetes genomes: a test case for predicting lifestyles and emergence of pathogens.</title>
        <authorList>
            <person name="Haridas S."/>
            <person name="Albert R."/>
            <person name="Binder M."/>
            <person name="Bloem J."/>
            <person name="Labutti K."/>
            <person name="Salamov A."/>
            <person name="Andreopoulos B."/>
            <person name="Baker S."/>
            <person name="Barry K."/>
            <person name="Bills G."/>
            <person name="Bluhm B."/>
            <person name="Cannon C."/>
            <person name="Castanera R."/>
            <person name="Culley D."/>
            <person name="Daum C."/>
            <person name="Ezra D."/>
            <person name="Gonzalez J."/>
            <person name="Henrissat B."/>
            <person name="Kuo A."/>
            <person name="Liang C."/>
            <person name="Lipzen A."/>
            <person name="Lutzoni F."/>
            <person name="Magnuson J."/>
            <person name="Mondo S."/>
            <person name="Nolan M."/>
            <person name="Ohm R."/>
            <person name="Pangilinan J."/>
            <person name="Park H.-J."/>
            <person name="Ramirez L."/>
            <person name="Alfaro M."/>
            <person name="Sun H."/>
            <person name="Tritt A."/>
            <person name="Yoshinaga Y."/>
            <person name="Zwiers L.-H."/>
            <person name="Turgeon B."/>
            <person name="Goodwin S."/>
            <person name="Spatafora J."/>
            <person name="Crous P."/>
            <person name="Grigoriev I."/>
        </authorList>
    </citation>
    <scope>NUCLEOTIDE SEQUENCE</scope>
    <source>
        <strain evidence="1">CBS 525.71</strain>
    </source>
</reference>
<proteinExistence type="predicted"/>
<evidence type="ECO:0000313" key="1">
    <source>
        <dbReference type="EMBL" id="KAF2628533.1"/>
    </source>
</evidence>
<comment type="caution">
    <text evidence="1">The sequence shown here is derived from an EMBL/GenBank/DDBJ whole genome shotgun (WGS) entry which is preliminary data.</text>
</comment>
<gene>
    <name evidence="1" type="ORF">BU25DRAFT_410097</name>
</gene>
<sequence length="108" mass="12279">MSHTYPSRYWGCLQPLLSCCVPLDMALHPSVSLRGRLGISYMNYSLKYPCFLHPSSRQTFQTADPSFPTHPKRDHRRLAGCMHRECSKSQDLELLQGRSVTTVSSAHL</sequence>
<protein>
    <submittedName>
        <fullName evidence="1">Uncharacterized protein</fullName>
    </submittedName>
</protein>
<organism evidence="1 2">
    <name type="scientific">Macroventuria anomochaeta</name>
    <dbReference type="NCBI Taxonomy" id="301207"/>
    <lineage>
        <taxon>Eukaryota</taxon>
        <taxon>Fungi</taxon>
        <taxon>Dikarya</taxon>
        <taxon>Ascomycota</taxon>
        <taxon>Pezizomycotina</taxon>
        <taxon>Dothideomycetes</taxon>
        <taxon>Pleosporomycetidae</taxon>
        <taxon>Pleosporales</taxon>
        <taxon>Pleosporineae</taxon>
        <taxon>Didymellaceae</taxon>
        <taxon>Macroventuria</taxon>
    </lineage>
</organism>